<dbReference type="AlphaFoldDB" id="A0AAD5U4I9"/>
<dbReference type="GO" id="GO:0070652">
    <property type="term" value="C:HAUS complex"/>
    <property type="evidence" value="ECO:0007669"/>
    <property type="project" value="InterPro"/>
</dbReference>
<dbReference type="GO" id="GO:0051225">
    <property type="term" value="P:spindle assembly"/>
    <property type="evidence" value="ECO:0007669"/>
    <property type="project" value="InterPro"/>
</dbReference>
<feature type="domain" description="HAUS augmin-like complex subunit 6 N-terminal" evidence="2">
    <location>
        <begin position="11"/>
        <end position="221"/>
    </location>
</feature>
<accession>A0AAD5U4I9</accession>
<keyword evidence="1" id="KW-0175">Coiled coil</keyword>
<sequence>MSNLNAFSQLLLDNLKLLNFELKDLNISSTSKSLFNDAKINKKLTENILHFLFTKLDKEATEKKFLNIYPTINDRNKQREFFMVSVKFLEELKKLNKLPSDCLIRKSLFDECKGERFEKTILSLSNLVLITVIANEYHNIDSTSKNASKSQILNLQPSKETQLSEVNDLMLKELEEIYDLLAEDEKLKKKFKNFSAELLSLKSDLDTTEKELLSESSKYENFEIVDLERGYNEKLAIIEKKFNWFSEWVEINKTNLGNFKKFNINLIVSLDFLRKFTLGETKDIKLDQKHLNLDIPQEFLKILNENENVNTQFYYANNVSPFVEGKLDFTNVIRIFNSIITIICSNLEKMNDDIQQNETNIVNFEDKLQCEISRLEKLKNTKEYLLKHFEQVETGIFDSEISYNLNLKPIVELPGYIKLSAASLDIPFVDQNYQDEIFQILSASVPNHKTPDASITADELSLKLNINSVVEDLPLSPAKTSRNKKLKPEKKIKKFVEKKKINNGGEKLVLQKLSDNIALEMLEEEETLTNSKLLRSKKNKNPYGNENEFNLNIDVLDKAGFQTKKEIPRTPLHLNTAHSLNEKICLPLYKSTAGRSKAINCKNTPTKDNDKIKKLLTTASTPKSTIKSQIPAIVTTKKNLITPLRKSISSVDINKKLDAQSTSTKKLTTVRRKSLSNMQSSLVNKNLKTPKANNAADISFFQSPNVQYSRKKGKDTENIEFLDDISFSDLNFNDEPEFDEDAEMYLKQHEIKQEIFSQQYSDTSFNSSYADKPFEPCEAFFKLDDEFLGVQNS</sequence>
<reference evidence="3" key="1">
    <citation type="submission" date="2020-05" db="EMBL/GenBank/DDBJ databases">
        <title>Phylogenomic resolution of chytrid fungi.</title>
        <authorList>
            <person name="Stajich J.E."/>
            <person name="Amses K."/>
            <person name="Simmons R."/>
            <person name="Seto K."/>
            <person name="Myers J."/>
            <person name="Bonds A."/>
            <person name="Quandt C.A."/>
            <person name="Barry K."/>
            <person name="Liu P."/>
            <person name="Grigoriev I."/>
            <person name="Longcore J.E."/>
            <person name="James T.Y."/>
        </authorList>
    </citation>
    <scope>NUCLEOTIDE SEQUENCE</scope>
    <source>
        <strain evidence="3">JEL0476</strain>
    </source>
</reference>
<evidence type="ECO:0000313" key="4">
    <source>
        <dbReference type="Proteomes" id="UP001211065"/>
    </source>
</evidence>
<dbReference type="InterPro" id="IPR028163">
    <property type="entry name" value="HAUS_6_N"/>
</dbReference>
<dbReference type="Pfam" id="PF14661">
    <property type="entry name" value="HAUS6_N"/>
    <property type="match status" value="1"/>
</dbReference>
<evidence type="ECO:0000313" key="3">
    <source>
        <dbReference type="EMBL" id="KAJ3218937.1"/>
    </source>
</evidence>
<evidence type="ECO:0000256" key="1">
    <source>
        <dbReference type="SAM" id="Coils"/>
    </source>
</evidence>
<dbReference type="GO" id="GO:0008017">
    <property type="term" value="F:microtubule binding"/>
    <property type="evidence" value="ECO:0007669"/>
    <property type="project" value="TreeGrafter"/>
</dbReference>
<dbReference type="PANTHER" id="PTHR16151:SF2">
    <property type="entry name" value="HAUS AUGMIN-LIKE COMPLEX SUBUNIT 6"/>
    <property type="match status" value="1"/>
</dbReference>
<organism evidence="3 4">
    <name type="scientific">Clydaea vesicula</name>
    <dbReference type="NCBI Taxonomy" id="447962"/>
    <lineage>
        <taxon>Eukaryota</taxon>
        <taxon>Fungi</taxon>
        <taxon>Fungi incertae sedis</taxon>
        <taxon>Chytridiomycota</taxon>
        <taxon>Chytridiomycota incertae sedis</taxon>
        <taxon>Chytridiomycetes</taxon>
        <taxon>Lobulomycetales</taxon>
        <taxon>Lobulomycetaceae</taxon>
        <taxon>Clydaea</taxon>
    </lineage>
</organism>
<dbReference type="InterPro" id="IPR026797">
    <property type="entry name" value="HAUS_6"/>
</dbReference>
<protein>
    <recommendedName>
        <fullName evidence="2">HAUS augmin-like complex subunit 6 N-terminal domain-containing protein</fullName>
    </recommendedName>
</protein>
<feature type="coiled-coil region" evidence="1">
    <location>
        <begin position="347"/>
        <end position="381"/>
    </location>
</feature>
<comment type="caution">
    <text evidence="3">The sequence shown here is derived from an EMBL/GenBank/DDBJ whole genome shotgun (WGS) entry which is preliminary data.</text>
</comment>
<evidence type="ECO:0000259" key="2">
    <source>
        <dbReference type="Pfam" id="PF14661"/>
    </source>
</evidence>
<keyword evidence="4" id="KW-1185">Reference proteome</keyword>
<gene>
    <name evidence="3" type="ORF">HK099_004867</name>
</gene>
<dbReference type="Proteomes" id="UP001211065">
    <property type="component" value="Unassembled WGS sequence"/>
</dbReference>
<name>A0AAD5U4I9_9FUNG</name>
<dbReference type="PANTHER" id="PTHR16151">
    <property type="entry name" value="HAUS AUGMIN-LIKE COMPLEX SUBUNIT 6"/>
    <property type="match status" value="1"/>
</dbReference>
<dbReference type="EMBL" id="JADGJW010000359">
    <property type="protein sequence ID" value="KAJ3218937.1"/>
    <property type="molecule type" value="Genomic_DNA"/>
</dbReference>
<dbReference type="GO" id="GO:1990498">
    <property type="term" value="C:mitotic spindle microtubule"/>
    <property type="evidence" value="ECO:0007669"/>
    <property type="project" value="TreeGrafter"/>
</dbReference>
<proteinExistence type="predicted"/>